<feature type="signal peptide" evidence="1">
    <location>
        <begin position="1"/>
        <end position="26"/>
    </location>
</feature>
<keyword evidence="3" id="KW-1185">Reference proteome</keyword>
<accession>A0ABD6EDF4</accession>
<name>A0ABD6EDF4_9BILA</name>
<keyword evidence="1" id="KW-0732">Signal</keyword>
<evidence type="ECO:0000313" key="3">
    <source>
        <dbReference type="Proteomes" id="UP001608902"/>
    </source>
</evidence>
<dbReference type="AlphaFoldDB" id="A0ABD6EDF4"/>
<reference evidence="2 3" key="1">
    <citation type="submission" date="2024-08" db="EMBL/GenBank/DDBJ databases">
        <title>Gnathostoma spinigerum genome.</title>
        <authorList>
            <person name="Gonzalez-Bertolin B."/>
            <person name="Monzon S."/>
            <person name="Zaballos A."/>
            <person name="Jimenez P."/>
            <person name="Dekumyoy P."/>
            <person name="Varona S."/>
            <person name="Cuesta I."/>
            <person name="Sumanam S."/>
            <person name="Adisakwattana P."/>
            <person name="Gasser R.B."/>
            <person name="Hernandez-Gonzalez A."/>
            <person name="Young N.D."/>
            <person name="Perteguer M.J."/>
        </authorList>
    </citation>
    <scope>NUCLEOTIDE SEQUENCE [LARGE SCALE GENOMIC DNA]</scope>
    <source>
        <strain evidence="2">AL3</strain>
        <tissue evidence="2">Liver</tissue>
    </source>
</reference>
<dbReference type="EMBL" id="JBGFUD010002159">
    <property type="protein sequence ID" value="MFH4977236.1"/>
    <property type="molecule type" value="Genomic_DNA"/>
</dbReference>
<proteinExistence type="predicted"/>
<sequence>MSSSTLHRSVVALLLFLVLFQQHVLGRTIACEGRLSCSFGRCRCLVQLSERTNELPSFSRSRSSPCMAIDLETYSIMNC</sequence>
<evidence type="ECO:0000313" key="2">
    <source>
        <dbReference type="EMBL" id="MFH4977236.1"/>
    </source>
</evidence>
<comment type="caution">
    <text evidence="2">The sequence shown here is derived from an EMBL/GenBank/DDBJ whole genome shotgun (WGS) entry which is preliminary data.</text>
</comment>
<gene>
    <name evidence="2" type="ORF">AB6A40_003945</name>
</gene>
<feature type="chain" id="PRO_5044851763" description="Secreted protein" evidence="1">
    <location>
        <begin position="27"/>
        <end position="79"/>
    </location>
</feature>
<dbReference type="Proteomes" id="UP001608902">
    <property type="component" value="Unassembled WGS sequence"/>
</dbReference>
<organism evidence="2 3">
    <name type="scientific">Gnathostoma spinigerum</name>
    <dbReference type="NCBI Taxonomy" id="75299"/>
    <lineage>
        <taxon>Eukaryota</taxon>
        <taxon>Metazoa</taxon>
        <taxon>Ecdysozoa</taxon>
        <taxon>Nematoda</taxon>
        <taxon>Chromadorea</taxon>
        <taxon>Rhabditida</taxon>
        <taxon>Spirurina</taxon>
        <taxon>Gnathostomatomorpha</taxon>
        <taxon>Gnathostomatoidea</taxon>
        <taxon>Gnathostomatidae</taxon>
        <taxon>Gnathostoma</taxon>
    </lineage>
</organism>
<evidence type="ECO:0008006" key="4">
    <source>
        <dbReference type="Google" id="ProtNLM"/>
    </source>
</evidence>
<protein>
    <recommendedName>
        <fullName evidence="4">Secreted protein</fullName>
    </recommendedName>
</protein>
<evidence type="ECO:0000256" key="1">
    <source>
        <dbReference type="SAM" id="SignalP"/>
    </source>
</evidence>